<comment type="caution">
    <text evidence="1">The sequence shown here is derived from an EMBL/GenBank/DDBJ whole genome shotgun (WGS) entry which is preliminary data.</text>
</comment>
<name>A0ABT9YG75_9BACI</name>
<dbReference type="RefSeq" id="WP_306981694.1">
    <property type="nucleotide sequence ID" value="NZ_JAUSUA010000002.1"/>
</dbReference>
<keyword evidence="2" id="KW-1185">Reference proteome</keyword>
<dbReference type="EMBL" id="JAUSUA010000002">
    <property type="protein sequence ID" value="MDQ0206858.1"/>
    <property type="molecule type" value="Genomic_DNA"/>
</dbReference>
<protein>
    <submittedName>
        <fullName evidence="1">Transcription termination factor NusB</fullName>
    </submittedName>
</protein>
<gene>
    <name evidence="1" type="ORF">J2S05_001657</name>
</gene>
<evidence type="ECO:0000313" key="1">
    <source>
        <dbReference type="EMBL" id="MDQ0206858.1"/>
    </source>
</evidence>
<organism evidence="1 2">
    <name type="scientific">Alkalicoccobacillus murimartini</name>
    <dbReference type="NCBI Taxonomy" id="171685"/>
    <lineage>
        <taxon>Bacteria</taxon>
        <taxon>Bacillati</taxon>
        <taxon>Bacillota</taxon>
        <taxon>Bacilli</taxon>
        <taxon>Bacillales</taxon>
        <taxon>Bacillaceae</taxon>
        <taxon>Alkalicoccobacillus</taxon>
    </lineage>
</organism>
<proteinExistence type="predicted"/>
<sequence length="161" mass="18429">MITKEEALSFASSITKSLAEAKGHTHFLKTIASLMRRYYRADRAFDSPVVFIQSVVSEYREYLSNVCVSIEQYRSNIRESLLMDEDKVLLLVDANVILVALRKILQVVEQSENLSQNEQVQIVKQYTESFIPGLPVEWAVSKKGKTLDVHHLKQDELKEPS</sequence>
<evidence type="ECO:0000313" key="2">
    <source>
        <dbReference type="Proteomes" id="UP001225034"/>
    </source>
</evidence>
<reference evidence="1 2" key="1">
    <citation type="submission" date="2023-07" db="EMBL/GenBank/DDBJ databases">
        <title>Genomic Encyclopedia of Type Strains, Phase IV (KMG-IV): sequencing the most valuable type-strain genomes for metagenomic binning, comparative biology and taxonomic classification.</title>
        <authorList>
            <person name="Goeker M."/>
        </authorList>
    </citation>
    <scope>NUCLEOTIDE SEQUENCE [LARGE SCALE GENOMIC DNA]</scope>
    <source>
        <strain evidence="1 2">DSM 19154</strain>
    </source>
</reference>
<accession>A0ABT9YG75</accession>
<dbReference type="Proteomes" id="UP001225034">
    <property type="component" value="Unassembled WGS sequence"/>
</dbReference>